<dbReference type="Proteomes" id="UP000886523">
    <property type="component" value="Unassembled WGS sequence"/>
</dbReference>
<protein>
    <submittedName>
        <fullName evidence="1">Uncharacterized protein</fullName>
    </submittedName>
</protein>
<dbReference type="AlphaFoldDB" id="A0A9P6DU55"/>
<name>A0A9P6DU55_9AGAM</name>
<gene>
    <name evidence="1" type="ORF">BS47DRAFT_1363927</name>
</gene>
<keyword evidence="2" id="KW-1185">Reference proteome</keyword>
<reference evidence="1" key="1">
    <citation type="journal article" date="2020" name="Nat. Commun.">
        <title>Large-scale genome sequencing of mycorrhizal fungi provides insights into the early evolution of symbiotic traits.</title>
        <authorList>
            <person name="Miyauchi S."/>
            <person name="Kiss E."/>
            <person name="Kuo A."/>
            <person name="Drula E."/>
            <person name="Kohler A."/>
            <person name="Sanchez-Garcia M."/>
            <person name="Morin E."/>
            <person name="Andreopoulos B."/>
            <person name="Barry K.W."/>
            <person name="Bonito G."/>
            <person name="Buee M."/>
            <person name="Carver A."/>
            <person name="Chen C."/>
            <person name="Cichocki N."/>
            <person name="Clum A."/>
            <person name="Culley D."/>
            <person name="Crous P.W."/>
            <person name="Fauchery L."/>
            <person name="Girlanda M."/>
            <person name="Hayes R.D."/>
            <person name="Keri Z."/>
            <person name="LaButti K."/>
            <person name="Lipzen A."/>
            <person name="Lombard V."/>
            <person name="Magnuson J."/>
            <person name="Maillard F."/>
            <person name="Murat C."/>
            <person name="Nolan M."/>
            <person name="Ohm R.A."/>
            <person name="Pangilinan J."/>
            <person name="Pereira M.F."/>
            <person name="Perotto S."/>
            <person name="Peter M."/>
            <person name="Pfister S."/>
            <person name="Riley R."/>
            <person name="Sitrit Y."/>
            <person name="Stielow J.B."/>
            <person name="Szollosi G."/>
            <person name="Zifcakova L."/>
            <person name="Stursova M."/>
            <person name="Spatafora J.W."/>
            <person name="Tedersoo L."/>
            <person name="Vaario L.M."/>
            <person name="Yamada A."/>
            <person name="Yan M."/>
            <person name="Wang P."/>
            <person name="Xu J."/>
            <person name="Bruns T."/>
            <person name="Baldrian P."/>
            <person name="Vilgalys R."/>
            <person name="Dunand C."/>
            <person name="Henrissat B."/>
            <person name="Grigoriev I.V."/>
            <person name="Hibbett D."/>
            <person name="Nagy L.G."/>
            <person name="Martin F.M."/>
        </authorList>
    </citation>
    <scope>NUCLEOTIDE SEQUENCE</scope>
    <source>
        <strain evidence="1">UP504</strain>
    </source>
</reference>
<accession>A0A9P6DU55</accession>
<organism evidence="1 2">
    <name type="scientific">Hydnum rufescens UP504</name>
    <dbReference type="NCBI Taxonomy" id="1448309"/>
    <lineage>
        <taxon>Eukaryota</taxon>
        <taxon>Fungi</taxon>
        <taxon>Dikarya</taxon>
        <taxon>Basidiomycota</taxon>
        <taxon>Agaricomycotina</taxon>
        <taxon>Agaricomycetes</taxon>
        <taxon>Cantharellales</taxon>
        <taxon>Hydnaceae</taxon>
        <taxon>Hydnum</taxon>
    </lineage>
</organism>
<evidence type="ECO:0000313" key="2">
    <source>
        <dbReference type="Proteomes" id="UP000886523"/>
    </source>
</evidence>
<proteinExistence type="predicted"/>
<evidence type="ECO:0000313" key="1">
    <source>
        <dbReference type="EMBL" id="KAF9511313.1"/>
    </source>
</evidence>
<sequence>MTLNAFINDVINLIRVSIAEDPEIQALIHKLTVRDKDLGAWVSQPSPLDSGVSTHAALIHLPPLDHTSLLLSLPSPKGKDITHGQDAAECNHVDAPWDAKDTVFQDLSPLLTCLTLHKEWHIPSCSSGQICPGSKDIAIIQKANSKGYHDQGVLIMWTILIVALSEKDSPICAHFAKNQGLGLDWTKKNGSKDTCYGPYDAVALLLGHGVEEKMFKPQKPLDSSPSRNLCLASIEL</sequence>
<dbReference type="EMBL" id="MU129002">
    <property type="protein sequence ID" value="KAF9511313.1"/>
    <property type="molecule type" value="Genomic_DNA"/>
</dbReference>
<comment type="caution">
    <text evidence="1">The sequence shown here is derived from an EMBL/GenBank/DDBJ whole genome shotgun (WGS) entry which is preliminary data.</text>
</comment>